<keyword evidence="3" id="KW-1185">Reference proteome</keyword>
<dbReference type="RefSeq" id="WP_172209636.1">
    <property type="nucleotide sequence ID" value="NZ_BLLI01000064.1"/>
</dbReference>
<dbReference type="EMBL" id="BLLI01000064">
    <property type="protein sequence ID" value="GFH43198.1"/>
    <property type="molecule type" value="Genomic_DNA"/>
</dbReference>
<evidence type="ECO:0000256" key="1">
    <source>
        <dbReference type="SAM" id="Phobius"/>
    </source>
</evidence>
<feature type="transmembrane region" description="Helical" evidence="1">
    <location>
        <begin position="21"/>
        <end position="39"/>
    </location>
</feature>
<keyword evidence="1" id="KW-0812">Transmembrane</keyword>
<evidence type="ECO:0000313" key="3">
    <source>
        <dbReference type="Proteomes" id="UP000480303"/>
    </source>
</evidence>
<dbReference type="Gene3D" id="2.60.320.10">
    <property type="entry name" value="N-utilization substance G protein NusG, insert domain"/>
    <property type="match status" value="1"/>
</dbReference>
<comment type="caution">
    <text evidence="2">The sequence shown here is derived from an EMBL/GenBank/DDBJ whole genome shotgun (WGS) entry which is preliminary data.</text>
</comment>
<dbReference type="Proteomes" id="UP000480303">
    <property type="component" value="Unassembled WGS sequence"/>
</dbReference>
<dbReference type="InterPro" id="IPR038690">
    <property type="entry name" value="NusG_2_sf"/>
</dbReference>
<keyword evidence="1" id="KW-1133">Transmembrane helix</keyword>
<keyword evidence="1" id="KW-0472">Membrane</keyword>
<sequence>MKTTQNISKNILKLQMKPLDFVLIITLMLASFTPFLFFSNNQKPSNIAQLRINGKIIKNFDLTENQNYTYKDTDGDINKIVVRDGKIGIIYATCADQICVRKGFVDKSGQTIICLPHQLVIEVMSDNKKNKERVVDYE</sequence>
<proteinExistence type="predicted"/>
<reference evidence="2 3" key="1">
    <citation type="submission" date="2020-02" db="EMBL/GenBank/DDBJ databases">
        <title>Draft genome sequence of Lactococcus sp. Hs30E4-3.</title>
        <authorList>
            <person name="Noda S."/>
            <person name="Yuki M."/>
            <person name="Ohkuma M."/>
        </authorList>
    </citation>
    <scope>NUCLEOTIDE SEQUENCE [LARGE SCALE GENOMIC DNA]</scope>
    <source>
        <strain evidence="2 3">Hs30E4-3</strain>
    </source>
</reference>
<dbReference type="AlphaFoldDB" id="A0A6A0BFS4"/>
<name>A0A6A0BFS4_9LACT</name>
<accession>A0A6A0BFS4</accession>
<dbReference type="Pfam" id="PF07009">
    <property type="entry name" value="NusG_II"/>
    <property type="match status" value="1"/>
</dbReference>
<protein>
    <submittedName>
        <fullName evidence="2">Protein export element</fullName>
    </submittedName>
</protein>
<organism evidence="2 3">
    <name type="scientific">Pseudolactococcus hodotermopsidis</name>
    <dbReference type="NCBI Taxonomy" id="2709157"/>
    <lineage>
        <taxon>Bacteria</taxon>
        <taxon>Bacillati</taxon>
        <taxon>Bacillota</taxon>
        <taxon>Bacilli</taxon>
        <taxon>Lactobacillales</taxon>
        <taxon>Streptococcaceae</taxon>
        <taxon>Pseudolactococcus</taxon>
    </lineage>
</organism>
<gene>
    <name evidence="2" type="primary">ynhH</name>
    <name evidence="2" type="ORF">Hs30E_17490</name>
</gene>
<dbReference type="CDD" id="cd09911">
    <property type="entry name" value="Lin0431_like"/>
    <property type="match status" value="1"/>
</dbReference>
<evidence type="ECO:0000313" key="2">
    <source>
        <dbReference type="EMBL" id="GFH43198.1"/>
    </source>
</evidence>